<accession>N1MNS8</accession>
<reference evidence="2 3" key="1">
    <citation type="submission" date="2013-03" db="EMBL/GenBank/DDBJ databases">
        <authorList>
            <person name="Le V."/>
        </authorList>
    </citation>
    <scope>NUCLEOTIDE SEQUENCE [LARGE SCALE GENOMIC DNA]</scope>
    <source>
        <strain evidence="2 3">BiD32</strain>
    </source>
</reference>
<gene>
    <name evidence="2" type="ORF">EBBID32_32470</name>
</gene>
<name>N1MNS8_9SPHN</name>
<dbReference type="AlphaFoldDB" id="N1MNS8"/>
<feature type="region of interest" description="Disordered" evidence="1">
    <location>
        <begin position="23"/>
        <end position="46"/>
    </location>
</feature>
<dbReference type="Proteomes" id="UP000013201">
    <property type="component" value="Unassembled WGS sequence"/>
</dbReference>
<sequence length="46" mass="4812">MAKLRHCAPIAGVIGPVSRIANGPPDKMTMAVTPPRSAWKPDGAMI</sequence>
<organism evidence="2 3">
    <name type="scientific">Sphingobium indicum BiD32</name>
    <dbReference type="NCBI Taxonomy" id="1301087"/>
    <lineage>
        <taxon>Bacteria</taxon>
        <taxon>Pseudomonadati</taxon>
        <taxon>Pseudomonadota</taxon>
        <taxon>Alphaproteobacteria</taxon>
        <taxon>Sphingomonadales</taxon>
        <taxon>Sphingomonadaceae</taxon>
        <taxon>Sphingobium</taxon>
    </lineage>
</organism>
<evidence type="ECO:0000313" key="3">
    <source>
        <dbReference type="Proteomes" id="UP000013201"/>
    </source>
</evidence>
<dbReference type="EMBL" id="CAVK010000153">
    <property type="protein sequence ID" value="CCW18890.1"/>
    <property type="molecule type" value="Genomic_DNA"/>
</dbReference>
<protein>
    <submittedName>
        <fullName evidence="2">Uncharacterized protein</fullName>
    </submittedName>
</protein>
<evidence type="ECO:0000313" key="2">
    <source>
        <dbReference type="EMBL" id="CCW18890.1"/>
    </source>
</evidence>
<keyword evidence="3" id="KW-1185">Reference proteome</keyword>
<proteinExistence type="predicted"/>
<comment type="caution">
    <text evidence="2">The sequence shown here is derived from an EMBL/GenBank/DDBJ whole genome shotgun (WGS) entry which is preliminary data.</text>
</comment>
<evidence type="ECO:0000256" key="1">
    <source>
        <dbReference type="SAM" id="MobiDB-lite"/>
    </source>
</evidence>
<reference evidence="3" key="2">
    <citation type="submission" date="2013-04" db="EMBL/GenBank/DDBJ databases">
        <title>Bisphenol A degrading Sphingobium sp. strain BiD32.</title>
        <authorList>
            <person name="Nielsen J.L."/>
            <person name="Zhou N.A."/>
            <person name="Kjeldal H."/>
        </authorList>
    </citation>
    <scope>NUCLEOTIDE SEQUENCE [LARGE SCALE GENOMIC DNA]</scope>
    <source>
        <strain evidence="3">BiD32</strain>
    </source>
</reference>